<name>A0A1S1WVD8_9NEIS</name>
<feature type="transmembrane region" description="Helical" evidence="1">
    <location>
        <begin position="141"/>
        <end position="160"/>
    </location>
</feature>
<gene>
    <name evidence="2" type="ORF">BUE93_00575</name>
</gene>
<feature type="transmembrane region" description="Helical" evidence="1">
    <location>
        <begin position="23"/>
        <end position="46"/>
    </location>
</feature>
<dbReference type="EMBL" id="MTBD01000001">
    <property type="protein sequence ID" value="PRP72562.1"/>
    <property type="molecule type" value="Genomic_DNA"/>
</dbReference>
<evidence type="ECO:0000313" key="3">
    <source>
        <dbReference type="Proteomes" id="UP000239469"/>
    </source>
</evidence>
<reference evidence="2 3" key="1">
    <citation type="submission" date="2017-01" db="EMBL/GenBank/DDBJ databases">
        <title>New insights into the genetic diversity of Chromobacterium isolated from tropical freshwater lake.</title>
        <authorList>
            <person name="Santos A.B."/>
            <person name="Nascimento A.M."/>
            <person name="Da Silva P.C."/>
        </authorList>
    </citation>
    <scope>NUCLEOTIDE SEQUENCE [LARGE SCALE GENOMIC DNA]</scope>
    <source>
        <strain evidence="2 3">56AF</strain>
    </source>
</reference>
<dbReference type="RefSeq" id="WP_071110759.1">
    <property type="nucleotide sequence ID" value="NZ_CAWMOE010000033.1"/>
</dbReference>
<keyword evidence="1" id="KW-0812">Transmembrane</keyword>
<dbReference type="Proteomes" id="UP000239469">
    <property type="component" value="Unassembled WGS sequence"/>
</dbReference>
<keyword evidence="1" id="KW-0472">Membrane</keyword>
<evidence type="ECO:0000256" key="1">
    <source>
        <dbReference type="SAM" id="Phobius"/>
    </source>
</evidence>
<accession>A0A1S1WVD8</accession>
<feature type="transmembrane region" description="Helical" evidence="1">
    <location>
        <begin position="85"/>
        <end position="104"/>
    </location>
</feature>
<dbReference type="InterPro" id="IPR021306">
    <property type="entry name" value="DUF2878"/>
</dbReference>
<dbReference type="AlphaFoldDB" id="A0A1S1WVD8"/>
<proteinExistence type="predicted"/>
<evidence type="ECO:0000313" key="2">
    <source>
        <dbReference type="EMBL" id="PRP72562.1"/>
    </source>
</evidence>
<feature type="transmembrane region" description="Helical" evidence="1">
    <location>
        <begin position="111"/>
        <end position="129"/>
    </location>
</feature>
<dbReference type="Pfam" id="PF11086">
    <property type="entry name" value="DUF2878"/>
    <property type="match status" value="1"/>
</dbReference>
<comment type="caution">
    <text evidence="2">The sequence shown here is derived from an EMBL/GenBank/DDBJ whole genome shotgun (WGS) entry which is preliminary data.</text>
</comment>
<evidence type="ECO:0008006" key="4">
    <source>
        <dbReference type="Google" id="ProtNLM"/>
    </source>
</evidence>
<protein>
    <recommendedName>
        <fullName evidence="4">DUF2878 domain-containing protein</fullName>
    </recommendedName>
</protein>
<organism evidence="2 3">
    <name type="scientific">Chromobacterium amazonense</name>
    <dbReference type="NCBI Taxonomy" id="1382803"/>
    <lineage>
        <taxon>Bacteria</taxon>
        <taxon>Pseudomonadati</taxon>
        <taxon>Pseudomonadota</taxon>
        <taxon>Betaproteobacteria</taxon>
        <taxon>Neisseriales</taxon>
        <taxon>Chromobacteriaceae</taxon>
        <taxon>Chromobacterium</taxon>
    </lineage>
</organism>
<keyword evidence="1" id="KW-1133">Transmembrane helix</keyword>
<dbReference type="OrthoDB" id="8596463at2"/>
<sequence>MTPERGAPSWGWLLLAGLAFNGWWLLLVWFRDHLAVLTLAGALLAWEALPSGLRKPALLLAAAGSALDFALAASGLLRFVGVGTLPLWMMTLWLSFACWWVWLLQAWRPSPRLLAALGALAGPAAYYAGFQLQALQPGLPWWGLLPILAVVWGVGLPQTLRLPLQGRAAQ</sequence>
<feature type="transmembrane region" description="Helical" evidence="1">
    <location>
        <begin position="58"/>
        <end position="79"/>
    </location>
</feature>